<dbReference type="SUPFAM" id="SSF55729">
    <property type="entry name" value="Acyl-CoA N-acyltransferases (Nat)"/>
    <property type="match status" value="1"/>
</dbReference>
<evidence type="ECO:0000256" key="1">
    <source>
        <dbReference type="ARBA" id="ARBA00022679"/>
    </source>
</evidence>
<protein>
    <submittedName>
        <fullName evidence="5">GNAT family N-acetyltransferase</fullName>
    </submittedName>
</protein>
<feature type="region of interest" description="Disordered" evidence="3">
    <location>
        <begin position="1"/>
        <end position="23"/>
    </location>
</feature>
<evidence type="ECO:0000259" key="4">
    <source>
        <dbReference type="PROSITE" id="PS51186"/>
    </source>
</evidence>
<evidence type="ECO:0000313" key="6">
    <source>
        <dbReference type="Proteomes" id="UP000283128"/>
    </source>
</evidence>
<feature type="compositionally biased region" description="Basic and acidic residues" evidence="3">
    <location>
        <begin position="1"/>
        <end position="10"/>
    </location>
</feature>
<comment type="caution">
    <text evidence="5">The sequence shown here is derived from an EMBL/GenBank/DDBJ whole genome shotgun (WGS) entry which is preliminary data.</text>
</comment>
<dbReference type="InterPro" id="IPR050832">
    <property type="entry name" value="Bact_Acetyltransf"/>
</dbReference>
<name>A0A437PIW7_9ACTN</name>
<dbReference type="Proteomes" id="UP000283128">
    <property type="component" value="Unassembled WGS sequence"/>
</dbReference>
<sequence>MRHTRGEKSVDTSQARPTPDGVTVRKGGAEFIDRLGPLWLALHAHHQAVQPGFTYFTDEESWELRRGCYRRWILDEGSFVLLAERDGLLVGYAFVQMEEGPDDTWVTGSRIAELQTLSVLPSERGAGIGTLLLDRVDAELDRLGVADLLIGTLAANEGARRLYERRGLRPAFVHYARFGADDKQGLP</sequence>
<gene>
    <name evidence="5" type="ORF">EOT10_22575</name>
</gene>
<feature type="domain" description="N-acetyltransferase" evidence="4">
    <location>
        <begin position="40"/>
        <end position="187"/>
    </location>
</feature>
<evidence type="ECO:0000256" key="2">
    <source>
        <dbReference type="ARBA" id="ARBA00023315"/>
    </source>
</evidence>
<proteinExistence type="predicted"/>
<accession>A0A437PIW7</accession>
<dbReference type="CDD" id="cd04301">
    <property type="entry name" value="NAT_SF"/>
    <property type="match status" value="1"/>
</dbReference>
<keyword evidence="1 5" id="KW-0808">Transferase</keyword>
<dbReference type="InterPro" id="IPR016181">
    <property type="entry name" value="Acyl_CoA_acyltransferase"/>
</dbReference>
<evidence type="ECO:0000256" key="3">
    <source>
        <dbReference type="SAM" id="MobiDB-lite"/>
    </source>
</evidence>
<dbReference type="Pfam" id="PF00583">
    <property type="entry name" value="Acetyltransf_1"/>
    <property type="match status" value="1"/>
</dbReference>
<dbReference type="InterPro" id="IPR000182">
    <property type="entry name" value="GNAT_dom"/>
</dbReference>
<dbReference type="AlphaFoldDB" id="A0A437PIW7"/>
<dbReference type="Gene3D" id="3.40.630.30">
    <property type="match status" value="1"/>
</dbReference>
<dbReference type="PANTHER" id="PTHR43877">
    <property type="entry name" value="AMINOALKYLPHOSPHONATE N-ACETYLTRANSFERASE-RELATED-RELATED"/>
    <property type="match status" value="1"/>
</dbReference>
<reference evidence="5 6" key="1">
    <citation type="submission" date="2019-01" db="EMBL/GenBank/DDBJ databases">
        <title>Genome sequences of Streptomyces and Rhizobium isolates collected from root and soil.</title>
        <authorList>
            <person name="Chhettri S."/>
            <person name="Sevigny J.L."/>
            <person name="Sen A."/>
            <person name="Ennis N."/>
            <person name="Tisa L."/>
        </authorList>
    </citation>
    <scope>NUCLEOTIDE SEQUENCE [LARGE SCALE GENOMIC DNA]</scope>
    <source>
        <strain evidence="5 6">San01</strain>
    </source>
</reference>
<dbReference type="PROSITE" id="PS51186">
    <property type="entry name" value="GNAT"/>
    <property type="match status" value="1"/>
</dbReference>
<keyword evidence="2" id="KW-0012">Acyltransferase</keyword>
<dbReference type="EMBL" id="RZYA01000011">
    <property type="protein sequence ID" value="RVU22240.1"/>
    <property type="molecule type" value="Genomic_DNA"/>
</dbReference>
<dbReference type="OrthoDB" id="9805924at2"/>
<keyword evidence="6" id="KW-1185">Reference proteome</keyword>
<evidence type="ECO:0000313" key="5">
    <source>
        <dbReference type="EMBL" id="RVU22240.1"/>
    </source>
</evidence>
<organism evidence="5 6">
    <name type="scientific">Streptomyces antnestii</name>
    <dbReference type="NCBI Taxonomy" id="2494256"/>
    <lineage>
        <taxon>Bacteria</taxon>
        <taxon>Bacillati</taxon>
        <taxon>Actinomycetota</taxon>
        <taxon>Actinomycetes</taxon>
        <taxon>Kitasatosporales</taxon>
        <taxon>Streptomycetaceae</taxon>
        <taxon>Streptomyces</taxon>
    </lineage>
</organism>
<dbReference type="GO" id="GO:0016747">
    <property type="term" value="F:acyltransferase activity, transferring groups other than amino-acyl groups"/>
    <property type="evidence" value="ECO:0007669"/>
    <property type="project" value="InterPro"/>
</dbReference>